<reference evidence="2" key="1">
    <citation type="submission" date="2021-01" db="EMBL/GenBank/DDBJ databases">
        <title>Phytophthora aleatoria, a newly-described species from Pinus radiata is distinct from Phytophthora cactorum isolates based on comparative genomics.</title>
        <authorList>
            <person name="Mcdougal R."/>
            <person name="Panda P."/>
            <person name="Williams N."/>
            <person name="Studholme D.J."/>
        </authorList>
    </citation>
    <scope>NUCLEOTIDE SEQUENCE</scope>
    <source>
        <strain evidence="2">NZFS 3830</strain>
    </source>
</reference>
<evidence type="ECO:0000256" key="1">
    <source>
        <dbReference type="SAM" id="MobiDB-lite"/>
    </source>
</evidence>
<name>A0A8T1TK30_9STRA</name>
<dbReference type="Proteomes" id="UP000688947">
    <property type="component" value="Unassembled WGS sequence"/>
</dbReference>
<evidence type="ECO:0000313" key="2">
    <source>
        <dbReference type="EMBL" id="KAG6941446.1"/>
    </source>
</evidence>
<protein>
    <submittedName>
        <fullName evidence="2">Uncharacterized protein</fullName>
    </submittedName>
</protein>
<dbReference type="AlphaFoldDB" id="A0A8T1TK30"/>
<organism evidence="2 3">
    <name type="scientific">Phytophthora cactorum</name>
    <dbReference type="NCBI Taxonomy" id="29920"/>
    <lineage>
        <taxon>Eukaryota</taxon>
        <taxon>Sar</taxon>
        <taxon>Stramenopiles</taxon>
        <taxon>Oomycota</taxon>
        <taxon>Peronosporomycetes</taxon>
        <taxon>Peronosporales</taxon>
        <taxon>Peronosporaceae</taxon>
        <taxon>Phytophthora</taxon>
    </lineage>
</organism>
<accession>A0A8T1TK30</accession>
<sequence length="91" mass="9835">MPNFDGEQQPVIAHYRLCCADTSKKLAIVASLLAAAPQRRDQRRPATQGVAPPGDTGARSFTSTRVEVLVIAQIAVDVPVPSLFKLHPLLF</sequence>
<proteinExistence type="predicted"/>
<dbReference type="EMBL" id="JAENGZ010003546">
    <property type="protein sequence ID" value="KAG6941446.1"/>
    <property type="molecule type" value="Genomic_DNA"/>
</dbReference>
<feature type="region of interest" description="Disordered" evidence="1">
    <location>
        <begin position="36"/>
        <end position="59"/>
    </location>
</feature>
<comment type="caution">
    <text evidence="2">The sequence shown here is derived from an EMBL/GenBank/DDBJ whole genome shotgun (WGS) entry which is preliminary data.</text>
</comment>
<gene>
    <name evidence="2" type="ORF">JG687_00019725</name>
</gene>
<evidence type="ECO:0000313" key="3">
    <source>
        <dbReference type="Proteomes" id="UP000688947"/>
    </source>
</evidence>